<proteinExistence type="predicted"/>
<accession>A0A382SQ08</accession>
<feature type="domain" description="Cytochrome C Planctomycete-type" evidence="1">
    <location>
        <begin position="83"/>
        <end position="139"/>
    </location>
</feature>
<dbReference type="PANTHER" id="PTHR35889:SF3">
    <property type="entry name" value="F-BOX DOMAIN-CONTAINING PROTEIN"/>
    <property type="match status" value="1"/>
</dbReference>
<evidence type="ECO:0000313" key="2">
    <source>
        <dbReference type="EMBL" id="SVD11287.1"/>
    </source>
</evidence>
<dbReference type="EMBL" id="UINC01130302">
    <property type="protein sequence ID" value="SVD11287.1"/>
    <property type="molecule type" value="Genomic_DNA"/>
</dbReference>
<dbReference type="PANTHER" id="PTHR35889">
    <property type="entry name" value="CYCLOINULO-OLIGOSACCHARIDE FRUCTANOTRANSFERASE-RELATED"/>
    <property type="match status" value="1"/>
</dbReference>
<name>A0A382SQ08_9ZZZZ</name>
<evidence type="ECO:0000259" key="1">
    <source>
        <dbReference type="Pfam" id="PF07635"/>
    </source>
</evidence>
<dbReference type="AlphaFoldDB" id="A0A382SQ08"/>
<dbReference type="InterPro" id="IPR011429">
    <property type="entry name" value="Cyt_c_Planctomycete-type"/>
</dbReference>
<reference evidence="2" key="1">
    <citation type="submission" date="2018-05" db="EMBL/GenBank/DDBJ databases">
        <authorList>
            <person name="Lanie J.A."/>
            <person name="Ng W.-L."/>
            <person name="Kazmierczak K.M."/>
            <person name="Andrzejewski T.M."/>
            <person name="Davidsen T.M."/>
            <person name="Wayne K.J."/>
            <person name="Tettelin H."/>
            <person name="Glass J.I."/>
            <person name="Rusch D."/>
            <person name="Podicherti R."/>
            <person name="Tsui H.-C.T."/>
            <person name="Winkler M.E."/>
        </authorList>
    </citation>
    <scope>NUCLEOTIDE SEQUENCE</scope>
</reference>
<organism evidence="2">
    <name type="scientific">marine metagenome</name>
    <dbReference type="NCBI Taxonomy" id="408172"/>
    <lineage>
        <taxon>unclassified sequences</taxon>
        <taxon>metagenomes</taxon>
        <taxon>ecological metagenomes</taxon>
    </lineage>
</organism>
<sequence>MEPLAIHRIPLKNSFQTSQKKESLLQPEMKYRILAAMTAWSLIPAGPLLYAADQPVGLEVAVLSRDKPVDFSLEILPIVRKNCLACHNARDAEGDLNLETPTSIAKGGESGAVVVPGKAAESLLMRHARQIEKPFMPPRRNKVSAKKLTPHQLGLFKLWINQGAEGEVVQMSQEVKWRPLPAALSPIYTTAVSPDGQYAAAGRGNQIFVYHLPTR</sequence>
<gene>
    <name evidence="2" type="ORF">METZ01_LOCUS364141</name>
</gene>
<protein>
    <recommendedName>
        <fullName evidence="1">Cytochrome C Planctomycete-type domain-containing protein</fullName>
    </recommendedName>
</protein>
<feature type="non-terminal residue" evidence="2">
    <location>
        <position position="215"/>
    </location>
</feature>
<dbReference type="Pfam" id="PF07635">
    <property type="entry name" value="PSCyt1"/>
    <property type="match status" value="1"/>
</dbReference>